<feature type="transmembrane region" description="Helical" evidence="1">
    <location>
        <begin position="48"/>
        <end position="71"/>
    </location>
</feature>
<evidence type="ECO:0008006" key="4">
    <source>
        <dbReference type="Google" id="ProtNLM"/>
    </source>
</evidence>
<organism evidence="2 3">
    <name type="scientific">Lupinus albus</name>
    <name type="common">White lupine</name>
    <name type="synonym">Lupinus termis</name>
    <dbReference type="NCBI Taxonomy" id="3870"/>
    <lineage>
        <taxon>Eukaryota</taxon>
        <taxon>Viridiplantae</taxon>
        <taxon>Streptophyta</taxon>
        <taxon>Embryophyta</taxon>
        <taxon>Tracheophyta</taxon>
        <taxon>Spermatophyta</taxon>
        <taxon>Magnoliopsida</taxon>
        <taxon>eudicotyledons</taxon>
        <taxon>Gunneridae</taxon>
        <taxon>Pentapetalae</taxon>
        <taxon>rosids</taxon>
        <taxon>fabids</taxon>
        <taxon>Fabales</taxon>
        <taxon>Fabaceae</taxon>
        <taxon>Papilionoideae</taxon>
        <taxon>50 kb inversion clade</taxon>
        <taxon>genistoids sensu lato</taxon>
        <taxon>core genistoids</taxon>
        <taxon>Genisteae</taxon>
        <taxon>Lupinus</taxon>
    </lineage>
</organism>
<comment type="caution">
    <text evidence="2">The sequence shown here is derived from an EMBL/GenBank/DDBJ whole genome shotgun (WGS) entry which is preliminary data.</text>
</comment>
<feature type="transmembrane region" description="Helical" evidence="1">
    <location>
        <begin position="18"/>
        <end position="36"/>
    </location>
</feature>
<sequence length="111" mass="12381">MELETNRRGSKFSSYERIAAIGLVVLAVASPLFIDRKPERDLEEDEQTIGIAFPLPLLLFLLILAIAVSTVLDCDFIRFDREWIHRVGGSSAGIVVTLTVLFLILKCKSSM</sequence>
<accession>A0A6A4PQ83</accession>
<reference evidence="3" key="1">
    <citation type="journal article" date="2020" name="Nat. Commun.">
        <title>Genome sequence of the cluster root forming white lupin.</title>
        <authorList>
            <person name="Hufnagel B."/>
            <person name="Marques A."/>
            <person name="Soriano A."/>
            <person name="Marques L."/>
            <person name="Divol F."/>
            <person name="Doumas P."/>
            <person name="Sallet E."/>
            <person name="Mancinotti D."/>
            <person name="Carrere S."/>
            <person name="Marande W."/>
            <person name="Arribat S."/>
            <person name="Keller J."/>
            <person name="Huneau C."/>
            <person name="Blein T."/>
            <person name="Aime D."/>
            <person name="Laguerre M."/>
            <person name="Taylor J."/>
            <person name="Schubert V."/>
            <person name="Nelson M."/>
            <person name="Geu-Flores F."/>
            <person name="Crespi M."/>
            <person name="Gallardo-Guerrero K."/>
            <person name="Delaux P.-M."/>
            <person name="Salse J."/>
            <person name="Berges H."/>
            <person name="Guyot R."/>
            <person name="Gouzy J."/>
            <person name="Peret B."/>
        </authorList>
    </citation>
    <scope>NUCLEOTIDE SEQUENCE [LARGE SCALE GENOMIC DNA]</scope>
    <source>
        <strain evidence="3">cv. Amiga</strain>
    </source>
</reference>
<dbReference type="AlphaFoldDB" id="A0A6A4PQ83"/>
<keyword evidence="1" id="KW-1133">Transmembrane helix</keyword>
<gene>
    <name evidence="2" type="ORF">Lalb_Chr11g0063341</name>
</gene>
<dbReference type="EMBL" id="WOCE01000011">
    <property type="protein sequence ID" value="KAE9603668.1"/>
    <property type="molecule type" value="Genomic_DNA"/>
</dbReference>
<evidence type="ECO:0000313" key="3">
    <source>
        <dbReference type="Proteomes" id="UP000447434"/>
    </source>
</evidence>
<evidence type="ECO:0000256" key="1">
    <source>
        <dbReference type="SAM" id="Phobius"/>
    </source>
</evidence>
<keyword evidence="1" id="KW-0812">Transmembrane</keyword>
<dbReference type="PANTHER" id="PTHR35758:SF3">
    <property type="entry name" value="PROTEIN, PUTATIVE-RELATED"/>
    <property type="match status" value="1"/>
</dbReference>
<dbReference type="Proteomes" id="UP000447434">
    <property type="component" value="Chromosome 11"/>
</dbReference>
<name>A0A6A4PQ83_LUPAL</name>
<dbReference type="PANTHER" id="PTHR35758">
    <property type="entry name" value="TRANSMEMBRANE PROTEIN"/>
    <property type="match status" value="1"/>
</dbReference>
<keyword evidence="1" id="KW-0472">Membrane</keyword>
<evidence type="ECO:0000313" key="2">
    <source>
        <dbReference type="EMBL" id="KAE9603668.1"/>
    </source>
</evidence>
<protein>
    <recommendedName>
        <fullName evidence="4">Transmembrane protein</fullName>
    </recommendedName>
</protein>
<feature type="transmembrane region" description="Helical" evidence="1">
    <location>
        <begin position="83"/>
        <end position="105"/>
    </location>
</feature>
<keyword evidence="3" id="KW-1185">Reference proteome</keyword>
<proteinExistence type="predicted"/>